<proteinExistence type="predicted"/>
<dbReference type="EMBL" id="JAHLEM010000286">
    <property type="protein sequence ID" value="MBU3867193.1"/>
    <property type="molecule type" value="Genomic_DNA"/>
</dbReference>
<protein>
    <recommendedName>
        <fullName evidence="4">D-alanyl-D-alanine dipeptidase</fullName>
    </recommendedName>
</protein>
<sequence length="151" mass="16757">MTHASGRSRYATAANRWSTAGAGCAWTPGEPTRAGHFAHLQSGVVERLERAEKLLPDGWRWLLVEGYRPPAVQQEIFDGYAATLRRLDPDADEDRIRTEASRWCAPAETAGHVAGAGPGRRPHPPPPTAPSRSRTLIHMHVHQRRANNEMR</sequence>
<reference evidence="2 3" key="1">
    <citation type="submission" date="2021-06" db="EMBL/GenBank/DDBJ databases">
        <authorList>
            <person name="Pan X."/>
        </authorList>
    </citation>
    <scope>NUCLEOTIDE SEQUENCE [LARGE SCALE GENOMIC DNA]</scope>
    <source>
        <strain evidence="2 3">4503</strain>
    </source>
</reference>
<evidence type="ECO:0000313" key="3">
    <source>
        <dbReference type="Proteomes" id="UP000720508"/>
    </source>
</evidence>
<evidence type="ECO:0000313" key="2">
    <source>
        <dbReference type="EMBL" id="MBU3867193.1"/>
    </source>
</evidence>
<evidence type="ECO:0000256" key="1">
    <source>
        <dbReference type="SAM" id="MobiDB-lite"/>
    </source>
</evidence>
<accession>A0ABS6CJU7</accession>
<gene>
    <name evidence="2" type="ORF">KN815_24990</name>
</gene>
<name>A0ABS6CJU7_9ACTN</name>
<organism evidence="2 3">
    <name type="scientific">Streptomyces niphimycinicus</name>
    <dbReference type="NCBI Taxonomy" id="2842201"/>
    <lineage>
        <taxon>Bacteria</taxon>
        <taxon>Bacillati</taxon>
        <taxon>Actinomycetota</taxon>
        <taxon>Actinomycetes</taxon>
        <taxon>Kitasatosporales</taxon>
        <taxon>Streptomycetaceae</taxon>
        <taxon>Streptomyces</taxon>
    </lineage>
</organism>
<comment type="caution">
    <text evidence="2">The sequence shown here is derived from an EMBL/GenBank/DDBJ whole genome shotgun (WGS) entry which is preliminary data.</text>
</comment>
<feature type="region of interest" description="Disordered" evidence="1">
    <location>
        <begin position="107"/>
        <end position="135"/>
    </location>
</feature>
<dbReference type="RefSeq" id="WP_216344168.1">
    <property type="nucleotide sequence ID" value="NZ_JAHLEM010000286.1"/>
</dbReference>
<evidence type="ECO:0008006" key="4">
    <source>
        <dbReference type="Google" id="ProtNLM"/>
    </source>
</evidence>
<keyword evidence="3" id="KW-1185">Reference proteome</keyword>
<dbReference type="Proteomes" id="UP000720508">
    <property type="component" value="Unassembled WGS sequence"/>
</dbReference>